<accession>A0A6J4Q4U9</accession>
<organism evidence="2">
    <name type="scientific">uncultured Rubrobacteraceae bacterium</name>
    <dbReference type="NCBI Taxonomy" id="349277"/>
    <lineage>
        <taxon>Bacteria</taxon>
        <taxon>Bacillati</taxon>
        <taxon>Actinomycetota</taxon>
        <taxon>Rubrobacteria</taxon>
        <taxon>Rubrobacterales</taxon>
        <taxon>Rubrobacteraceae</taxon>
        <taxon>environmental samples</taxon>
    </lineage>
</organism>
<proteinExistence type="predicted"/>
<evidence type="ECO:0000313" key="2">
    <source>
        <dbReference type="EMBL" id="CAA9432087.1"/>
    </source>
</evidence>
<dbReference type="EMBL" id="CADCUV010000159">
    <property type="protein sequence ID" value="CAA9432087.1"/>
    <property type="molecule type" value="Genomic_DNA"/>
</dbReference>
<reference evidence="2" key="1">
    <citation type="submission" date="2020-02" db="EMBL/GenBank/DDBJ databases">
        <authorList>
            <person name="Meier V. D."/>
        </authorList>
    </citation>
    <scope>NUCLEOTIDE SEQUENCE</scope>
    <source>
        <strain evidence="2">AVDCRST_MAG22</strain>
    </source>
</reference>
<protein>
    <submittedName>
        <fullName evidence="2">Iron-sulfur cluster assembly scaffold protein for SUF system, SufE2</fullName>
    </submittedName>
</protein>
<feature type="non-terminal residue" evidence="2">
    <location>
        <position position="138"/>
    </location>
</feature>
<feature type="compositionally biased region" description="Basic residues" evidence="1">
    <location>
        <begin position="33"/>
        <end position="53"/>
    </location>
</feature>
<sequence length="138" mass="16145">GPQRTRGLPRRALREPPPQGGSRRGRRPDARRQPRVRRIRHRLSQGRRQRGHTRPLLDRAGRHHQHGRDVRRRGARAEGEPLAPGGPRPQLREVHGLHRPGRDRLPHPQRDPWPLDAQERREKVPAGPPHEDRRILRL</sequence>
<feature type="compositionally biased region" description="Basic residues" evidence="1">
    <location>
        <begin position="61"/>
        <end position="74"/>
    </location>
</feature>
<feature type="region of interest" description="Disordered" evidence="1">
    <location>
        <begin position="1"/>
        <end position="138"/>
    </location>
</feature>
<feature type="compositionally biased region" description="Basic and acidic residues" evidence="1">
    <location>
        <begin position="90"/>
        <end position="110"/>
    </location>
</feature>
<feature type="compositionally biased region" description="Basic and acidic residues" evidence="1">
    <location>
        <begin position="117"/>
        <end position="138"/>
    </location>
</feature>
<evidence type="ECO:0000256" key="1">
    <source>
        <dbReference type="SAM" id="MobiDB-lite"/>
    </source>
</evidence>
<name>A0A6J4Q4U9_9ACTN</name>
<dbReference type="AlphaFoldDB" id="A0A6J4Q4U9"/>
<gene>
    <name evidence="2" type="ORF">AVDCRST_MAG22-3363</name>
</gene>
<feature type="non-terminal residue" evidence="2">
    <location>
        <position position="1"/>
    </location>
</feature>